<proteinExistence type="predicted"/>
<gene>
    <name evidence="3" type="ORF">KP509_01G122300</name>
</gene>
<dbReference type="PANTHER" id="PTHR38928">
    <property type="entry name" value="ARGOS7"/>
    <property type="match status" value="1"/>
</dbReference>
<protein>
    <submittedName>
        <fullName evidence="3">Uncharacterized protein</fullName>
    </submittedName>
</protein>
<dbReference type="PANTHER" id="PTHR38928:SF7">
    <property type="entry name" value="ARGOS7"/>
    <property type="match status" value="1"/>
</dbReference>
<accession>A0A8T2VL46</accession>
<feature type="transmembrane region" description="Helical" evidence="2">
    <location>
        <begin position="164"/>
        <end position="181"/>
    </location>
</feature>
<name>A0A8T2VL46_CERRI</name>
<keyword evidence="2" id="KW-0812">Transmembrane</keyword>
<keyword evidence="2" id="KW-1133">Transmembrane helix</keyword>
<keyword evidence="2" id="KW-0472">Membrane</keyword>
<comment type="caution">
    <text evidence="3">The sequence shown here is derived from an EMBL/GenBank/DDBJ whole genome shotgun (WGS) entry which is preliminary data.</text>
</comment>
<evidence type="ECO:0000313" key="3">
    <source>
        <dbReference type="EMBL" id="KAH7447808.1"/>
    </source>
</evidence>
<feature type="transmembrane region" description="Helical" evidence="2">
    <location>
        <begin position="132"/>
        <end position="152"/>
    </location>
</feature>
<dbReference type="EMBL" id="CM035406">
    <property type="protein sequence ID" value="KAH7447808.1"/>
    <property type="molecule type" value="Genomic_DNA"/>
</dbReference>
<feature type="compositionally biased region" description="Basic and acidic residues" evidence="1">
    <location>
        <begin position="20"/>
        <end position="29"/>
    </location>
</feature>
<dbReference type="Proteomes" id="UP000825935">
    <property type="component" value="Chromosome 1"/>
</dbReference>
<dbReference type="AlphaFoldDB" id="A0A8T2VL46"/>
<evidence type="ECO:0000256" key="1">
    <source>
        <dbReference type="SAM" id="MobiDB-lite"/>
    </source>
</evidence>
<evidence type="ECO:0000256" key="2">
    <source>
        <dbReference type="SAM" id="Phobius"/>
    </source>
</evidence>
<feature type="region of interest" description="Disordered" evidence="1">
    <location>
        <begin position="73"/>
        <end position="93"/>
    </location>
</feature>
<feature type="region of interest" description="Disordered" evidence="1">
    <location>
        <begin position="1"/>
        <end position="29"/>
    </location>
</feature>
<keyword evidence="4" id="KW-1185">Reference proteome</keyword>
<evidence type="ECO:0000313" key="4">
    <source>
        <dbReference type="Proteomes" id="UP000825935"/>
    </source>
</evidence>
<organism evidence="3 4">
    <name type="scientific">Ceratopteris richardii</name>
    <name type="common">Triangle waterfern</name>
    <dbReference type="NCBI Taxonomy" id="49495"/>
    <lineage>
        <taxon>Eukaryota</taxon>
        <taxon>Viridiplantae</taxon>
        <taxon>Streptophyta</taxon>
        <taxon>Embryophyta</taxon>
        <taxon>Tracheophyta</taxon>
        <taxon>Polypodiopsida</taxon>
        <taxon>Polypodiidae</taxon>
        <taxon>Polypodiales</taxon>
        <taxon>Pteridineae</taxon>
        <taxon>Pteridaceae</taxon>
        <taxon>Parkerioideae</taxon>
        <taxon>Ceratopteris</taxon>
    </lineage>
</organism>
<sequence>MVSLKIPPSPFSGPATLQGEYRREFPRDASRHRFESIREVEEAEEEAEEEEEKHVRYAGFLEKHEILTEEAMSLMTSSSSSSSSPSSSSSSSSVSFSSSLLSAERQVGYGRVRFANPAGGDPVPATKKSMQWMCSSIIILLSTTALLLFLPLVLPPLPPPPLEFMLLPVAILIMLICLAISHRRSIEPDHTNTYPEIRRTTIHHRDQSLALQPKMLI</sequence>
<reference evidence="3" key="1">
    <citation type="submission" date="2021-08" db="EMBL/GenBank/DDBJ databases">
        <title>WGS assembly of Ceratopteris richardii.</title>
        <authorList>
            <person name="Marchant D.B."/>
            <person name="Chen G."/>
            <person name="Jenkins J."/>
            <person name="Shu S."/>
            <person name="Leebens-Mack J."/>
            <person name="Grimwood J."/>
            <person name="Schmutz J."/>
            <person name="Soltis P."/>
            <person name="Soltis D."/>
            <person name="Chen Z.-H."/>
        </authorList>
    </citation>
    <scope>NUCLEOTIDE SEQUENCE</scope>
    <source>
        <strain evidence="3">Whitten #5841</strain>
        <tissue evidence="3">Leaf</tissue>
    </source>
</reference>